<name>A0A5J5AKH1_9ASTE</name>
<dbReference type="InterPro" id="IPR002885">
    <property type="entry name" value="PPR_rpt"/>
</dbReference>
<dbReference type="PANTHER" id="PTHR47940">
    <property type="entry name" value="OS12G0283900 PROTEIN"/>
    <property type="match status" value="1"/>
</dbReference>
<dbReference type="InterPro" id="IPR011990">
    <property type="entry name" value="TPR-like_helical_dom_sf"/>
</dbReference>
<keyword evidence="1" id="KW-0677">Repeat</keyword>
<organism evidence="4 5">
    <name type="scientific">Nyssa sinensis</name>
    <dbReference type="NCBI Taxonomy" id="561372"/>
    <lineage>
        <taxon>Eukaryota</taxon>
        <taxon>Viridiplantae</taxon>
        <taxon>Streptophyta</taxon>
        <taxon>Embryophyta</taxon>
        <taxon>Tracheophyta</taxon>
        <taxon>Spermatophyta</taxon>
        <taxon>Magnoliopsida</taxon>
        <taxon>eudicotyledons</taxon>
        <taxon>Gunneridae</taxon>
        <taxon>Pentapetalae</taxon>
        <taxon>asterids</taxon>
        <taxon>Cornales</taxon>
        <taxon>Nyssaceae</taxon>
        <taxon>Nyssa</taxon>
    </lineage>
</organism>
<protein>
    <submittedName>
        <fullName evidence="4">Uncharacterized protein</fullName>
    </submittedName>
</protein>
<dbReference type="PANTHER" id="PTHR47940:SF1">
    <property type="entry name" value="PROTEIN LOW PHOTOSYNTHETIC EFFICIENCY 1, CHLOROPLASTIC"/>
    <property type="match status" value="1"/>
</dbReference>
<dbReference type="Pfam" id="PF13041">
    <property type="entry name" value="PPR_2"/>
    <property type="match status" value="1"/>
</dbReference>
<evidence type="ECO:0000256" key="3">
    <source>
        <dbReference type="SAM" id="MobiDB-lite"/>
    </source>
</evidence>
<evidence type="ECO:0000256" key="2">
    <source>
        <dbReference type="PROSITE-ProRule" id="PRU00708"/>
    </source>
</evidence>
<feature type="region of interest" description="Disordered" evidence="3">
    <location>
        <begin position="150"/>
        <end position="175"/>
    </location>
</feature>
<keyword evidence="5" id="KW-1185">Reference proteome</keyword>
<dbReference type="Gene3D" id="1.25.40.10">
    <property type="entry name" value="Tetratricopeptide repeat domain"/>
    <property type="match status" value="2"/>
</dbReference>
<reference evidence="4 5" key="1">
    <citation type="submission" date="2019-09" db="EMBL/GenBank/DDBJ databases">
        <title>A chromosome-level genome assembly of the Chinese tupelo Nyssa sinensis.</title>
        <authorList>
            <person name="Yang X."/>
            <person name="Kang M."/>
            <person name="Yang Y."/>
            <person name="Xiong H."/>
            <person name="Wang M."/>
            <person name="Zhang Z."/>
            <person name="Wang Z."/>
            <person name="Wu H."/>
            <person name="Ma T."/>
            <person name="Liu J."/>
            <person name="Xi Z."/>
        </authorList>
    </citation>
    <scope>NUCLEOTIDE SEQUENCE [LARGE SCALE GENOMIC DNA]</scope>
    <source>
        <strain evidence="4">J267</strain>
        <tissue evidence="4">Leaf</tissue>
    </source>
</reference>
<dbReference type="InterPro" id="IPR053343">
    <property type="entry name" value="PSII_mRNA-binding_protein"/>
</dbReference>
<dbReference type="OrthoDB" id="185373at2759"/>
<feature type="region of interest" description="Disordered" evidence="3">
    <location>
        <begin position="606"/>
        <end position="651"/>
    </location>
</feature>
<feature type="repeat" description="PPR" evidence="2">
    <location>
        <begin position="479"/>
        <end position="513"/>
    </location>
</feature>
<dbReference type="EMBL" id="CM018043">
    <property type="protein sequence ID" value="KAA8530156.1"/>
    <property type="molecule type" value="Genomic_DNA"/>
</dbReference>
<evidence type="ECO:0000313" key="4">
    <source>
        <dbReference type="EMBL" id="KAA8530156.1"/>
    </source>
</evidence>
<feature type="repeat" description="PPR" evidence="2">
    <location>
        <begin position="514"/>
        <end position="548"/>
    </location>
</feature>
<dbReference type="Proteomes" id="UP000325577">
    <property type="component" value="Linkage Group LG2"/>
</dbReference>
<dbReference type="PROSITE" id="PS51375">
    <property type="entry name" value="PPR"/>
    <property type="match status" value="2"/>
</dbReference>
<proteinExistence type="predicted"/>
<sequence>MQALSILPSKTDFWIVRQLELEVGSSCISLTRRMRRKRWDLSDPVCHSTRSSLLLFSSNSRLIRSGTCFGSPKFDMECGFFSKYSRLGVYVFCEPKKGSFGASFALGWALEEQALGIEIMKKDSNSLDQLSGKVQSEDIDCIDMDEVKNRALPRTENENDADEDDNQKEEQIGKEKSARVDVRALAWSLRFAKTSDDVEEVLKDKPELPLQVYSSMIRGLGKDKRLESAMALVEWLKRKRKDTNGLLGPNLFIYNSLLGAMKQSENFDEGREVEALKLFEEIENKGLSPSPASYSTALLAYRRLEDGFEALKFYVELREKYRKGDIGKDADEDWEKEFAKLENFTVRICYQVMRCWLVKDENLSTNVLKLLTEMDKAGIQTGRTEHERLVWACTREEHYTVVKELYNRIREMDSGISLSVCNHVIWLMGKAKKWWAALEVKDPRLSPMGHCLVLLKKGNCTDEALRVWEHMIRVGVEPNVYAYTIMASIYAAQGKFNIVDSIIRDMVSSGVEPTVVTFNAIISVCARNNMESAAYEWFHRMKAQNISPNEVTYEMLIEALAKDGKPRLAYELYLRANNECLNLSTEAYDAVMQSSQVHGATIDISALGPRPPEKKKKVQTRKTLSEPCNLADVSSRSKPFDRKEIYTSQTE</sequence>
<accession>A0A5J5AKH1</accession>
<dbReference type="AlphaFoldDB" id="A0A5J5AKH1"/>
<dbReference type="Pfam" id="PF01535">
    <property type="entry name" value="PPR"/>
    <property type="match status" value="2"/>
</dbReference>
<dbReference type="NCBIfam" id="TIGR00756">
    <property type="entry name" value="PPR"/>
    <property type="match status" value="2"/>
</dbReference>
<gene>
    <name evidence="4" type="ORF">F0562_004865</name>
</gene>
<evidence type="ECO:0000256" key="1">
    <source>
        <dbReference type="ARBA" id="ARBA00022737"/>
    </source>
</evidence>
<evidence type="ECO:0000313" key="5">
    <source>
        <dbReference type="Proteomes" id="UP000325577"/>
    </source>
</evidence>
<feature type="compositionally biased region" description="Acidic residues" evidence="3">
    <location>
        <begin position="158"/>
        <end position="167"/>
    </location>
</feature>